<feature type="compositionally biased region" description="Basic and acidic residues" evidence="1">
    <location>
        <begin position="250"/>
        <end position="259"/>
    </location>
</feature>
<evidence type="ECO:0000313" key="3">
    <source>
        <dbReference type="EMBL" id="CAH1104164.1"/>
    </source>
</evidence>
<dbReference type="OrthoDB" id="6811573at2759"/>
<organism evidence="3 4">
    <name type="scientific">Psylliodes chrysocephalus</name>
    <dbReference type="NCBI Taxonomy" id="3402493"/>
    <lineage>
        <taxon>Eukaryota</taxon>
        <taxon>Metazoa</taxon>
        <taxon>Ecdysozoa</taxon>
        <taxon>Arthropoda</taxon>
        <taxon>Hexapoda</taxon>
        <taxon>Insecta</taxon>
        <taxon>Pterygota</taxon>
        <taxon>Neoptera</taxon>
        <taxon>Endopterygota</taxon>
        <taxon>Coleoptera</taxon>
        <taxon>Polyphaga</taxon>
        <taxon>Cucujiformia</taxon>
        <taxon>Chrysomeloidea</taxon>
        <taxon>Chrysomelidae</taxon>
        <taxon>Galerucinae</taxon>
        <taxon>Alticini</taxon>
        <taxon>Psylliodes</taxon>
    </lineage>
</organism>
<feature type="compositionally biased region" description="Low complexity" evidence="1">
    <location>
        <begin position="340"/>
        <end position="352"/>
    </location>
</feature>
<feature type="region of interest" description="Disordered" evidence="1">
    <location>
        <begin position="314"/>
        <end position="366"/>
    </location>
</feature>
<dbReference type="AlphaFoldDB" id="A0A9P0G6Q4"/>
<keyword evidence="2" id="KW-0732">Signal</keyword>
<evidence type="ECO:0000256" key="2">
    <source>
        <dbReference type="SAM" id="SignalP"/>
    </source>
</evidence>
<dbReference type="EMBL" id="OV651828">
    <property type="protein sequence ID" value="CAH1104164.1"/>
    <property type="molecule type" value="Genomic_DNA"/>
</dbReference>
<sequence length="456" mass="48962">MSFFVTYIIVFCMFKLLSFLSTICSLMVSAEIQFGGHNGGGHFQPNSFQHAFNDLSQGGGHGVGYGVGHGVGNGIGHGVGGNQIQTVQQTIPVPQPYPVDKPVPVPIPQPYPVVLSKPVQVPVPQPYPVEVPKPVPIQVTRTVPFPVPQPYRVPVQVPVQVPVPHPYPVSVPQPYPIRIPQTIVIPVPQPVNFGGGYGNYGGNLGLIGIMGFENLGSNLAGYFGRNIDTGTNNYSGGTSQGYNSYGGKEASSKGGKEGSGKGGGGGKDVNYSYTTVQVGRHRRSNFNNDNGCTPIWEQMVWKKRLTEEELIQVADIPENQAENSDIGGDSDADKFNDTPSSSGLLSSDRSLSATPSLSDNSKGSKGERVKLSLPIDFSDYDSTADKTYTPDSPIPLQNKIVSSDSDEELNEVEEPVAEFSTWTKTAVSPTRYINFNFSGETGTRVQVNSQNPCDFF</sequence>
<evidence type="ECO:0000313" key="4">
    <source>
        <dbReference type="Proteomes" id="UP001153636"/>
    </source>
</evidence>
<proteinExistence type="predicted"/>
<name>A0A9P0G6Q4_9CUCU</name>
<dbReference type="PANTHER" id="PTHR47771">
    <property type="entry name" value="LD27203P-RELATED"/>
    <property type="match status" value="1"/>
</dbReference>
<keyword evidence="4" id="KW-1185">Reference proteome</keyword>
<feature type="signal peptide" evidence="2">
    <location>
        <begin position="1"/>
        <end position="19"/>
    </location>
</feature>
<feature type="chain" id="PRO_5040350883" evidence="2">
    <location>
        <begin position="20"/>
        <end position="456"/>
    </location>
</feature>
<gene>
    <name evidence="3" type="ORF">PSYICH_LOCUS5161</name>
</gene>
<accession>A0A9P0G6Q4</accession>
<dbReference type="PANTHER" id="PTHR47771:SF3">
    <property type="entry name" value="LD27203P"/>
    <property type="match status" value="1"/>
</dbReference>
<feature type="region of interest" description="Disordered" evidence="1">
    <location>
        <begin position="245"/>
        <end position="269"/>
    </location>
</feature>
<evidence type="ECO:0000256" key="1">
    <source>
        <dbReference type="SAM" id="MobiDB-lite"/>
    </source>
</evidence>
<protein>
    <submittedName>
        <fullName evidence="3">Uncharacterized protein</fullName>
    </submittedName>
</protein>
<dbReference type="Proteomes" id="UP001153636">
    <property type="component" value="Chromosome 16"/>
</dbReference>
<reference evidence="3" key="1">
    <citation type="submission" date="2022-01" db="EMBL/GenBank/DDBJ databases">
        <authorList>
            <person name="King R."/>
        </authorList>
    </citation>
    <scope>NUCLEOTIDE SEQUENCE</scope>
</reference>